<dbReference type="SUPFAM" id="SSF56019">
    <property type="entry name" value="The spindle assembly checkpoint protein mad2"/>
    <property type="match status" value="1"/>
</dbReference>
<dbReference type="GO" id="GO:0005654">
    <property type="term" value="C:nucleoplasm"/>
    <property type="evidence" value="ECO:0007669"/>
    <property type="project" value="TreeGrafter"/>
</dbReference>
<comment type="caution">
    <text evidence="10">The sequence shown here is derived from an EMBL/GenBank/DDBJ whole genome shotgun (WGS) entry which is preliminary data.</text>
</comment>
<dbReference type="PANTHER" id="PTHR11842:SF11">
    <property type="entry name" value="MITOTIC SPINDLE ASSEMBLY CHECKPOINT PROTEIN MAD2A"/>
    <property type="match status" value="1"/>
</dbReference>
<comment type="subcellular location">
    <subcellularLocation>
        <location evidence="1">Nucleus</location>
    </subcellularLocation>
</comment>
<dbReference type="Gene3D" id="3.30.900.10">
    <property type="entry name" value="HORMA domain"/>
    <property type="match status" value="1"/>
</dbReference>
<evidence type="ECO:0000256" key="7">
    <source>
        <dbReference type="SAM" id="MobiDB-lite"/>
    </source>
</evidence>
<keyword evidence="5" id="KW-0539">Nucleus</keyword>
<dbReference type="VEuPathDB" id="FungiDB:PSTT_07049"/>
<dbReference type="GO" id="GO:0051301">
    <property type="term" value="P:cell division"/>
    <property type="evidence" value="ECO:0007669"/>
    <property type="project" value="UniProtKB-KW"/>
</dbReference>
<comment type="similarity">
    <text evidence="2">Belongs to the MAD2 family.</text>
</comment>
<feature type="region of interest" description="Disordered" evidence="7">
    <location>
        <begin position="124"/>
        <end position="148"/>
    </location>
</feature>
<feature type="compositionally biased region" description="Polar residues" evidence="7">
    <location>
        <begin position="726"/>
        <end position="744"/>
    </location>
</feature>
<evidence type="ECO:0000256" key="2">
    <source>
        <dbReference type="ARBA" id="ARBA00010348"/>
    </source>
</evidence>
<keyword evidence="11" id="KW-1185">Reference proteome</keyword>
<proteinExistence type="inferred from homology"/>
<keyword evidence="6" id="KW-0131">Cell cycle</keyword>
<dbReference type="InterPro" id="IPR003511">
    <property type="entry name" value="HORMA_dom"/>
</dbReference>
<protein>
    <recommendedName>
        <fullName evidence="9">HORMA domain-containing protein</fullName>
    </recommendedName>
</protein>
<name>A0A2S4VHW4_9BASI</name>
<feature type="region of interest" description="Disordered" evidence="7">
    <location>
        <begin position="535"/>
        <end position="613"/>
    </location>
</feature>
<evidence type="ECO:0000256" key="3">
    <source>
        <dbReference type="ARBA" id="ARBA00022618"/>
    </source>
</evidence>
<evidence type="ECO:0000313" key="10">
    <source>
        <dbReference type="EMBL" id="POW09107.1"/>
    </source>
</evidence>
<dbReference type="GO" id="GO:0007094">
    <property type="term" value="P:mitotic spindle assembly checkpoint signaling"/>
    <property type="evidence" value="ECO:0007669"/>
    <property type="project" value="TreeGrafter"/>
</dbReference>
<evidence type="ECO:0000256" key="8">
    <source>
        <dbReference type="SAM" id="SignalP"/>
    </source>
</evidence>
<dbReference type="EMBL" id="PKSL01000058">
    <property type="protein sequence ID" value="POW09107.1"/>
    <property type="molecule type" value="Genomic_DNA"/>
</dbReference>
<accession>A0A2S4VHW4</accession>
<keyword evidence="8" id="KW-0732">Signal</keyword>
<evidence type="ECO:0000256" key="6">
    <source>
        <dbReference type="ARBA" id="ARBA00023306"/>
    </source>
</evidence>
<evidence type="ECO:0000259" key="9">
    <source>
        <dbReference type="PROSITE" id="PS50815"/>
    </source>
</evidence>
<dbReference type="Proteomes" id="UP000239156">
    <property type="component" value="Unassembled WGS sequence"/>
</dbReference>
<keyword evidence="4" id="KW-0498">Mitosis</keyword>
<dbReference type="AlphaFoldDB" id="A0A2S4VHW4"/>
<dbReference type="VEuPathDB" id="FungiDB:PSHT_08889"/>
<keyword evidence="3" id="KW-0132">Cell division</keyword>
<dbReference type="PROSITE" id="PS50815">
    <property type="entry name" value="HORMA"/>
    <property type="match status" value="1"/>
</dbReference>
<reference evidence="10" key="1">
    <citation type="submission" date="2017-12" db="EMBL/GenBank/DDBJ databases">
        <title>Gene loss provides genomic basis for host adaptation in cereal stripe rust fungi.</title>
        <authorList>
            <person name="Xia C."/>
        </authorList>
    </citation>
    <scope>NUCLEOTIDE SEQUENCE [LARGE SCALE GENOMIC DNA]</scope>
    <source>
        <strain evidence="10">93-210</strain>
    </source>
</reference>
<organism evidence="10 11">
    <name type="scientific">Puccinia striiformis</name>
    <dbReference type="NCBI Taxonomy" id="27350"/>
    <lineage>
        <taxon>Eukaryota</taxon>
        <taxon>Fungi</taxon>
        <taxon>Dikarya</taxon>
        <taxon>Basidiomycota</taxon>
        <taxon>Pucciniomycotina</taxon>
        <taxon>Pucciniomycetes</taxon>
        <taxon>Pucciniales</taxon>
        <taxon>Pucciniaceae</taxon>
        <taxon>Puccinia</taxon>
    </lineage>
</organism>
<feature type="region of interest" description="Disordered" evidence="7">
    <location>
        <begin position="723"/>
        <end position="755"/>
    </location>
</feature>
<feature type="compositionally biased region" description="Basic and acidic residues" evidence="7">
    <location>
        <begin position="549"/>
        <end position="560"/>
    </location>
</feature>
<gene>
    <name evidence="10" type="ORF">PSTT_07049</name>
</gene>
<feature type="compositionally biased region" description="Low complexity" evidence="7">
    <location>
        <begin position="582"/>
        <end position="613"/>
    </location>
</feature>
<dbReference type="GO" id="GO:0000776">
    <property type="term" value="C:kinetochore"/>
    <property type="evidence" value="ECO:0007669"/>
    <property type="project" value="TreeGrafter"/>
</dbReference>
<dbReference type="InterPro" id="IPR036570">
    <property type="entry name" value="HORMA_dom_sf"/>
</dbReference>
<dbReference type="Pfam" id="PF02301">
    <property type="entry name" value="HORMA"/>
    <property type="match status" value="1"/>
</dbReference>
<evidence type="ECO:0000256" key="5">
    <source>
        <dbReference type="ARBA" id="ARBA00023242"/>
    </source>
</evidence>
<dbReference type="InterPro" id="IPR045091">
    <property type="entry name" value="Mad2-like"/>
</dbReference>
<dbReference type="PANTHER" id="PTHR11842">
    <property type="entry name" value="MITOTIC SPINDLE ASSEMBLY CHECKPOINT PROTEIN MAD2"/>
    <property type="match status" value="1"/>
</dbReference>
<feature type="region of interest" description="Disordered" evidence="7">
    <location>
        <begin position="183"/>
        <end position="221"/>
    </location>
</feature>
<evidence type="ECO:0000256" key="4">
    <source>
        <dbReference type="ARBA" id="ARBA00022776"/>
    </source>
</evidence>
<feature type="domain" description="HORMA" evidence="9">
    <location>
        <begin position="624"/>
        <end position="836"/>
    </location>
</feature>
<feature type="compositionally biased region" description="Polar residues" evidence="7">
    <location>
        <begin position="566"/>
        <end position="581"/>
    </location>
</feature>
<dbReference type="GO" id="GO:0005737">
    <property type="term" value="C:cytoplasm"/>
    <property type="evidence" value="ECO:0007669"/>
    <property type="project" value="TreeGrafter"/>
</dbReference>
<feature type="compositionally biased region" description="Basic residues" evidence="7">
    <location>
        <begin position="124"/>
        <end position="135"/>
    </location>
</feature>
<sequence>MSSTLRSFIFIAVYFSSLTQAALPGGLVSQHGVTGFVNVAPPLPAYDLASAGHSFGPINKSPHQFDDGVHDFASAPRPDEDHIPHYPFKLNNNYHVSKEADWPNSFESKEVLDADALPPSRKLLSHHHKAHHRKAPPNDPFGPISKSPEQFDKAVHDLESAPPTKDKDTPRYPYFNLNNNYHVSKEGGLPESSESKKALDANTSPPGRKLLSEAPTGTPDHPIHVPFYAKPGLSPTIFRPFHKMPLKESFPGRPVMKQVAIEQGTALLEGKRKPISADNLKSWTTGNQGYLRLKPQEQKEIRDWITEQYYTLYPNPLFRSKVITYNWCLQKSTGKRLVWWGDSIINAGNLVEHEFIDVIEIGDTFRFSDKRGDYQVLAQQSKDISKHLSKILEFDGEGKPRKHALAIPELIKILDQNDVSMYKARMGQLMNFNLRKFALKPRPTQERILQNLYLFVGNPREVAIAKATKALKKNPESFKQLLTPVRAVAGQDHYERIEGALNSLAKDYTSSHSFLLSFLLTGLYIGKSHLTQKGRSAYPELSSCTPPADYREFGTEESLGRGKTAGENSSSSTDGNLLASMSTAPRTRRSAGSTATRTRPTRTSTKTTTTTAAKTDTKQRIQLKGSTAVISDYFHYAINCILYQRAIYEQADFKTVKKFGLQMMVVEDENIADYLKKIVDQVRVWLMEGKISRLVLVIQQKDDGETIERWEFAVKVEEELSPVVEENSSPNPISATTKPTSESTVDIEDPKPTKPRTLAQVQSDIQKIIRQIIATVSFLPIPDTDRTFKVLAYTHSVGEDEATEWNDSDAFDISQGAERVKLKSFSTGLHQVDTAVDYKLSKHDFLLSLSIALSLTVSLSLTFPFLF</sequence>
<feature type="chain" id="PRO_5015571986" description="HORMA domain-containing protein" evidence="8">
    <location>
        <begin position="22"/>
        <end position="867"/>
    </location>
</feature>
<evidence type="ECO:0000313" key="11">
    <source>
        <dbReference type="Proteomes" id="UP000239156"/>
    </source>
</evidence>
<evidence type="ECO:0000256" key="1">
    <source>
        <dbReference type="ARBA" id="ARBA00004123"/>
    </source>
</evidence>
<feature type="signal peptide" evidence="8">
    <location>
        <begin position="1"/>
        <end position="21"/>
    </location>
</feature>